<dbReference type="AlphaFoldDB" id="A0A091S916"/>
<dbReference type="Gene3D" id="3.30.2350.10">
    <property type="entry name" value="Pseudouridine synthase"/>
    <property type="match status" value="1"/>
</dbReference>
<feature type="non-terminal residue" evidence="1">
    <location>
        <position position="158"/>
    </location>
</feature>
<dbReference type="GO" id="GO:0003723">
    <property type="term" value="F:RNA binding"/>
    <property type="evidence" value="ECO:0007669"/>
    <property type="project" value="InterPro"/>
</dbReference>
<dbReference type="InterPro" id="IPR020103">
    <property type="entry name" value="PsdUridine_synth_cat_dom_sf"/>
</dbReference>
<dbReference type="GO" id="GO:0001522">
    <property type="term" value="P:pseudouridine synthesis"/>
    <property type="evidence" value="ECO:0007669"/>
    <property type="project" value="InterPro"/>
</dbReference>
<dbReference type="Proteomes" id="UP000053840">
    <property type="component" value="Unassembled WGS sequence"/>
</dbReference>
<protein>
    <submittedName>
        <fullName evidence="1">RNA pseudouridylate synthase domain-containing protein 3</fullName>
    </submittedName>
</protein>
<accession>A0A091S916</accession>
<keyword evidence="2" id="KW-1185">Reference proteome</keyword>
<sequence length="158" mass="17420">RECSGLILLSGCHRVIEELQWFFTSALQRGQYPATYCFVPMGVPAEPEGKIHTGLCWQQQGGLKAVVVPQRVPVPGCGSLARKEVKNTLTWYQVLGATGGCALLQLQPKTSFPEQVPVHPMMLLWPALGYHQHSSWACKVLGLPFFLLTEPAPTHTQV</sequence>
<feature type="non-terminal residue" evidence="1">
    <location>
        <position position="1"/>
    </location>
</feature>
<dbReference type="EMBL" id="KK945071">
    <property type="protein sequence ID" value="KFQ53699.1"/>
    <property type="molecule type" value="Genomic_DNA"/>
</dbReference>
<dbReference type="SUPFAM" id="SSF55120">
    <property type="entry name" value="Pseudouridine synthase"/>
    <property type="match status" value="1"/>
</dbReference>
<organism evidence="1 2">
    <name type="scientific">Nestor notabilis</name>
    <name type="common">Kea</name>
    <dbReference type="NCBI Taxonomy" id="176057"/>
    <lineage>
        <taxon>Eukaryota</taxon>
        <taxon>Metazoa</taxon>
        <taxon>Chordata</taxon>
        <taxon>Craniata</taxon>
        <taxon>Vertebrata</taxon>
        <taxon>Euteleostomi</taxon>
        <taxon>Archelosauria</taxon>
        <taxon>Archosauria</taxon>
        <taxon>Dinosauria</taxon>
        <taxon>Saurischia</taxon>
        <taxon>Theropoda</taxon>
        <taxon>Coelurosauria</taxon>
        <taxon>Aves</taxon>
        <taxon>Neognathae</taxon>
        <taxon>Neoaves</taxon>
        <taxon>Telluraves</taxon>
        <taxon>Australaves</taxon>
        <taxon>Psittaciformes</taxon>
        <taxon>Psittacidae</taxon>
        <taxon>Nestor</taxon>
    </lineage>
</organism>
<evidence type="ECO:0000313" key="2">
    <source>
        <dbReference type="Proteomes" id="UP000053840"/>
    </source>
</evidence>
<dbReference type="GO" id="GO:0009982">
    <property type="term" value="F:pseudouridine synthase activity"/>
    <property type="evidence" value="ECO:0007669"/>
    <property type="project" value="InterPro"/>
</dbReference>
<proteinExistence type="predicted"/>
<gene>
    <name evidence="1" type="ORF">N333_00680</name>
</gene>
<name>A0A091S916_NESNO</name>
<reference evidence="1 2" key="1">
    <citation type="submission" date="2014-04" db="EMBL/GenBank/DDBJ databases">
        <title>Genome evolution of avian class.</title>
        <authorList>
            <person name="Zhang G."/>
            <person name="Li C."/>
        </authorList>
    </citation>
    <scope>NUCLEOTIDE SEQUENCE [LARGE SCALE GENOMIC DNA]</scope>
    <source>
        <strain evidence="1">BGI_N333</strain>
    </source>
</reference>
<evidence type="ECO:0000313" key="1">
    <source>
        <dbReference type="EMBL" id="KFQ53699.1"/>
    </source>
</evidence>